<dbReference type="PANTHER" id="PTHR38686">
    <property type="entry name" value="APOLIPOPROTEIN N-ACYLTRANSFERASE"/>
    <property type="match status" value="1"/>
</dbReference>
<keyword evidence="3 8" id="KW-0808">Transferase</keyword>
<geneLocation type="plasmid" evidence="10 11">
    <name>pMSPYR101</name>
</geneLocation>
<feature type="transmembrane region" description="Helical" evidence="8">
    <location>
        <begin position="100"/>
        <end position="119"/>
    </location>
</feature>
<evidence type="ECO:0000256" key="6">
    <source>
        <dbReference type="ARBA" id="ARBA00023136"/>
    </source>
</evidence>
<evidence type="ECO:0000256" key="4">
    <source>
        <dbReference type="ARBA" id="ARBA00022692"/>
    </source>
</evidence>
<name>E6TQ39_MYCSR</name>
<evidence type="ECO:0000256" key="5">
    <source>
        <dbReference type="ARBA" id="ARBA00022989"/>
    </source>
</evidence>
<keyword evidence="10" id="KW-0614">Plasmid</keyword>
<dbReference type="GO" id="GO:0042158">
    <property type="term" value="P:lipoprotein biosynthetic process"/>
    <property type="evidence" value="ECO:0007669"/>
    <property type="project" value="UniProtKB-UniRule"/>
</dbReference>
<dbReference type="PROSITE" id="PS50263">
    <property type="entry name" value="CN_HYDROLASE"/>
    <property type="match status" value="1"/>
</dbReference>
<dbReference type="HOGENOM" id="CLU_019563_0_1_11"/>
<keyword evidence="2 8" id="KW-1003">Cell membrane</keyword>
<keyword evidence="5 8" id="KW-1133">Transmembrane helix</keyword>
<dbReference type="InterPro" id="IPR036526">
    <property type="entry name" value="C-N_Hydrolase_sf"/>
</dbReference>
<dbReference type="GO" id="GO:0016410">
    <property type="term" value="F:N-acyltransferase activity"/>
    <property type="evidence" value="ECO:0007669"/>
    <property type="project" value="UniProtKB-UniRule"/>
</dbReference>
<proteinExistence type="inferred from homology"/>
<dbReference type="CDD" id="cd07571">
    <property type="entry name" value="ALP_N-acyl_transferase"/>
    <property type="match status" value="1"/>
</dbReference>
<dbReference type="Pfam" id="PF00795">
    <property type="entry name" value="CN_hydrolase"/>
    <property type="match status" value="1"/>
</dbReference>
<dbReference type="EMBL" id="CP002386">
    <property type="protein sequence ID" value="ADU01962.1"/>
    <property type="molecule type" value="Genomic_DNA"/>
</dbReference>
<dbReference type="InterPro" id="IPR003010">
    <property type="entry name" value="C-N_Hydrolase"/>
</dbReference>
<organism evidence="10 11">
    <name type="scientific">Mycolicibacterium gilvum (strain DSM 45189 / LMG 24558 / Spyr1)</name>
    <name type="common">Mycobacterium gilvum</name>
    <dbReference type="NCBI Taxonomy" id="278137"/>
    <lineage>
        <taxon>Bacteria</taxon>
        <taxon>Bacillati</taxon>
        <taxon>Actinomycetota</taxon>
        <taxon>Actinomycetes</taxon>
        <taxon>Mycobacteriales</taxon>
        <taxon>Mycobacteriaceae</taxon>
        <taxon>Mycolicibacterium</taxon>
    </lineage>
</organism>
<keyword evidence="7 8" id="KW-0012">Acyltransferase</keyword>
<dbReference type="InterPro" id="IPR045378">
    <property type="entry name" value="LNT_N"/>
</dbReference>
<evidence type="ECO:0000256" key="1">
    <source>
        <dbReference type="ARBA" id="ARBA00004651"/>
    </source>
</evidence>
<evidence type="ECO:0000256" key="2">
    <source>
        <dbReference type="ARBA" id="ARBA00022475"/>
    </source>
</evidence>
<feature type="transmembrane region" description="Helical" evidence="8">
    <location>
        <begin position="191"/>
        <end position="219"/>
    </location>
</feature>
<feature type="transmembrane region" description="Helical" evidence="8">
    <location>
        <begin position="70"/>
        <end position="88"/>
    </location>
</feature>
<keyword evidence="11" id="KW-1185">Reference proteome</keyword>
<dbReference type="PANTHER" id="PTHR38686:SF1">
    <property type="entry name" value="APOLIPOPROTEIN N-ACYLTRANSFERASE"/>
    <property type="match status" value="1"/>
</dbReference>
<feature type="transmembrane region" description="Helical" evidence="8">
    <location>
        <begin position="125"/>
        <end position="146"/>
    </location>
</feature>
<comment type="similarity">
    <text evidence="8">Belongs to the CN hydrolase family. Apolipoprotein N-acyltransferase subfamily.</text>
</comment>
<dbReference type="HAMAP" id="MF_01148">
    <property type="entry name" value="Lnt"/>
    <property type="match status" value="1"/>
</dbReference>
<evidence type="ECO:0000259" key="9">
    <source>
        <dbReference type="PROSITE" id="PS50263"/>
    </source>
</evidence>
<dbReference type="KEGG" id="msp:Mspyr1_54490"/>
<comment type="subcellular location">
    <subcellularLocation>
        <location evidence="1 8">Cell membrane</location>
        <topology evidence="1 8">Multi-pass membrane protein</topology>
    </subcellularLocation>
</comment>
<dbReference type="Pfam" id="PF20154">
    <property type="entry name" value="LNT_N"/>
    <property type="match status" value="1"/>
</dbReference>
<reference evidence="10 11" key="1">
    <citation type="journal article" date="2011" name="Stand. Genomic Sci.">
        <title>Complete genome sequence of Mycobacterium sp. strain (Spyr1) and reclassification to Mycobacterium gilvum Spyr1.</title>
        <authorList>
            <person name="Kallimanis A."/>
            <person name="Karabika E."/>
            <person name="Mavromatis K."/>
            <person name="Lapidus A."/>
            <person name="Labutti K.M."/>
            <person name="Liolios K."/>
            <person name="Ivanova N."/>
            <person name="Goodwin L."/>
            <person name="Woyke T."/>
            <person name="Velentzas A.D."/>
            <person name="Perisynakis A."/>
            <person name="Ouzounis C.C."/>
            <person name="Kyrpides N.C."/>
            <person name="Koukkou A.I."/>
            <person name="Drainas C."/>
        </authorList>
    </citation>
    <scope>NUCLEOTIDE SEQUENCE [LARGE SCALE GENOMIC DNA]</scope>
    <source>
        <strain evidence="11">DSM 45189 / LMG 24558 / Spyr1</strain>
    </source>
</reference>
<dbReference type="GO" id="GO:0005886">
    <property type="term" value="C:plasma membrane"/>
    <property type="evidence" value="ECO:0007669"/>
    <property type="project" value="UniProtKB-SubCell"/>
</dbReference>
<sequence length="581" mass="61176">MANPMRTVVNGVQTRDRAWRSQSSSAQWFCVVWAVREVSADGGCVLGRRLAKAAGAVAAGLLVAASFPPLGWWLSAIVGLALLAWVLADPLTGVAGGFGYGLLFGLAFYLPLLPWVGALVGPLPWVALAVVCALFPAIFAVPAVLLRGRIGWPLWWAAWWAAIEWLKSVFPFGGFPWGVVGFSQADGPLAVLARVGGVALVSFTTALVGFCVAGLALLVRRSASTDLRVTVAVCVVCLALVTVGSAAMAPLVWASTGHGGPSVTVAVVQGNVPRLGLDFNAQRRAVLDNHVRQTLRLADDIRSGRAAQPQFVIWPENSSDIDPLLNEDAGRQITRAAGAVGAPILVGAVLARPEWSPSTPVSANSVIVWDPVSGPGQRHDKKIVQPFGEYLPWRSFFRHVSDFADRAGYFTAGAGSGVVQAGGVSVGVTTCWEVIFDRAAREAVLNGAQMLAVPSNNATFNEQMSRQQLAFAKIRAIEHGRSVVVAGTTGISAVITPQGEVVAGTGFFEPAHLVYRIPLQANVTAATRWAAQVQWALIAIAAATLTATLIGRILTPPGTAGDIAGPARRVNGWVWPPTRRA</sequence>
<accession>E6TQ39</accession>
<evidence type="ECO:0000256" key="3">
    <source>
        <dbReference type="ARBA" id="ARBA00022679"/>
    </source>
</evidence>
<dbReference type="Proteomes" id="UP000008916">
    <property type="component" value="Plasmid pMSPYR101"/>
</dbReference>
<comment type="pathway">
    <text evidence="8">Protein modification; lipoprotein biosynthesis (N-acyl transfer).</text>
</comment>
<dbReference type="UniPathway" id="UPA00666"/>
<comment type="catalytic activity">
    <reaction evidence="8">
        <text>N-terminal S-1,2-diacyl-sn-glyceryl-L-cysteinyl-[lipoprotein] + a glycerophospholipid = N-acyl-S-1,2-diacyl-sn-glyceryl-L-cysteinyl-[lipoprotein] + a 2-acyl-sn-glycero-3-phospholipid + H(+)</text>
        <dbReference type="Rhea" id="RHEA:48228"/>
        <dbReference type="Rhea" id="RHEA-COMP:14681"/>
        <dbReference type="Rhea" id="RHEA-COMP:14684"/>
        <dbReference type="ChEBI" id="CHEBI:15378"/>
        <dbReference type="ChEBI" id="CHEBI:136912"/>
        <dbReference type="ChEBI" id="CHEBI:140656"/>
        <dbReference type="ChEBI" id="CHEBI:140657"/>
        <dbReference type="ChEBI" id="CHEBI:140660"/>
        <dbReference type="EC" id="2.3.1.269"/>
    </reaction>
</comment>
<dbReference type="SUPFAM" id="SSF56317">
    <property type="entry name" value="Carbon-nitrogen hydrolase"/>
    <property type="match status" value="1"/>
</dbReference>
<dbReference type="EC" id="2.3.1.269" evidence="8"/>
<dbReference type="InterPro" id="IPR004563">
    <property type="entry name" value="Apolipo_AcylTrfase"/>
</dbReference>
<evidence type="ECO:0000256" key="7">
    <source>
        <dbReference type="ARBA" id="ARBA00023315"/>
    </source>
</evidence>
<feature type="transmembrane region" description="Helical" evidence="8">
    <location>
        <begin position="231"/>
        <end position="253"/>
    </location>
</feature>
<dbReference type="Gene3D" id="3.60.110.10">
    <property type="entry name" value="Carbon-nitrogen hydrolase"/>
    <property type="match status" value="1"/>
</dbReference>
<gene>
    <name evidence="8" type="primary">lnt</name>
    <name evidence="10" type="ordered locus">Mspyr1_54490</name>
</gene>
<comment type="function">
    <text evidence="8">Catalyzes the phospholipid dependent N-acylation of the N-terminal cysteine of apolipoprotein, the last step in lipoprotein maturation.</text>
</comment>
<keyword evidence="6 8" id="KW-0472">Membrane</keyword>
<evidence type="ECO:0000256" key="8">
    <source>
        <dbReference type="HAMAP-Rule" id="MF_01148"/>
    </source>
</evidence>
<protein>
    <recommendedName>
        <fullName evidence="8">Apolipoprotein N-acyltransferase</fullName>
        <shortName evidence="8">ALP N-acyltransferase</shortName>
        <ecNumber evidence="8">2.3.1.269</ecNumber>
    </recommendedName>
</protein>
<feature type="transmembrane region" description="Helical" evidence="8">
    <location>
        <begin position="158"/>
        <end position="179"/>
    </location>
</feature>
<dbReference type="NCBIfam" id="TIGR00546">
    <property type="entry name" value="lnt"/>
    <property type="match status" value="1"/>
</dbReference>
<evidence type="ECO:0000313" key="11">
    <source>
        <dbReference type="Proteomes" id="UP000008916"/>
    </source>
</evidence>
<evidence type="ECO:0000313" key="10">
    <source>
        <dbReference type="EMBL" id="ADU01962.1"/>
    </source>
</evidence>
<keyword evidence="4 8" id="KW-0812">Transmembrane</keyword>
<feature type="domain" description="CN hydrolase" evidence="9">
    <location>
        <begin position="263"/>
        <end position="519"/>
    </location>
</feature>
<dbReference type="AlphaFoldDB" id="E6TQ39"/>